<dbReference type="Pfam" id="PF13673">
    <property type="entry name" value="Acetyltransf_10"/>
    <property type="match status" value="1"/>
</dbReference>
<dbReference type="RefSeq" id="WP_022528809.1">
    <property type="nucleotide sequence ID" value="NZ_KI271584.1"/>
</dbReference>
<evidence type="ECO:0000259" key="1">
    <source>
        <dbReference type="PROSITE" id="PS51186"/>
    </source>
</evidence>
<dbReference type="EMBL" id="KI271584">
    <property type="protein sequence ID" value="ERL65866.1"/>
    <property type="molecule type" value="Genomic_DNA"/>
</dbReference>
<dbReference type="HOGENOM" id="CLU_086503_5_0_9"/>
<dbReference type="PANTHER" id="PTHR43233">
    <property type="entry name" value="FAMILY N-ACETYLTRANSFERASE, PUTATIVE (AFU_ORTHOLOGUE AFUA_6G03350)-RELATED"/>
    <property type="match status" value="1"/>
</dbReference>
<name>U4TLY0_9LACO</name>
<dbReference type="PROSITE" id="PS51186">
    <property type="entry name" value="GNAT"/>
    <property type="match status" value="1"/>
</dbReference>
<accession>U4TLY0</accession>
<sequence>MTTYTWQRPAGVTDAHVLALYRAVGWAAYLKDPTATLAALTQSAVLWAVTADGQLAGLIRGISDGYTILYIQDIIVAPPFQRQHIGTELVHRFLPHFQHVGQSVLLTDPEEKTKQFYQSLGFREVTPQAYGRAFVLDRRYPPAEL</sequence>
<dbReference type="Gene3D" id="3.40.630.30">
    <property type="match status" value="1"/>
</dbReference>
<feature type="domain" description="N-acetyltransferase" evidence="1">
    <location>
        <begin position="1"/>
        <end position="141"/>
    </location>
</feature>
<dbReference type="Proteomes" id="UP000030647">
    <property type="component" value="Unassembled WGS sequence"/>
</dbReference>
<evidence type="ECO:0000313" key="2">
    <source>
        <dbReference type="EMBL" id="ERL65866.1"/>
    </source>
</evidence>
<proteinExistence type="predicted"/>
<dbReference type="InterPro" id="IPR053144">
    <property type="entry name" value="Acetyltransferase_Butenolide"/>
</dbReference>
<dbReference type="PANTHER" id="PTHR43233:SF1">
    <property type="entry name" value="FAMILY N-ACETYLTRANSFERASE, PUTATIVE (AFU_ORTHOLOGUE AFUA_6G03350)-RELATED"/>
    <property type="match status" value="1"/>
</dbReference>
<dbReference type="InterPro" id="IPR016181">
    <property type="entry name" value="Acyl_CoA_acyltransferase"/>
</dbReference>
<reference evidence="3" key="1">
    <citation type="journal article" date="2013" name="Genome Announc.">
        <title>Whole-Genome Sequencing of Lactobacillus shenzhenensis Strain LY-73T.</title>
        <authorList>
            <person name="Lin Z."/>
            <person name="Liu Z."/>
            <person name="Yang R."/>
            <person name="Zou Y."/>
            <person name="Wan D."/>
            <person name="Chen J."/>
            <person name="Guo M."/>
            <person name="Zhao J."/>
            <person name="Fang C."/>
            <person name="Yang R."/>
            <person name="Liu F."/>
        </authorList>
    </citation>
    <scope>NUCLEOTIDE SEQUENCE [LARGE SCALE GENOMIC DNA]</scope>
    <source>
        <strain evidence="3">LY-73</strain>
    </source>
</reference>
<evidence type="ECO:0000313" key="3">
    <source>
        <dbReference type="Proteomes" id="UP000030647"/>
    </source>
</evidence>
<dbReference type="OrthoDB" id="9775804at2"/>
<dbReference type="AlphaFoldDB" id="U4TLY0"/>
<dbReference type="eggNOG" id="COG0456">
    <property type="taxonomic scope" value="Bacteria"/>
</dbReference>
<keyword evidence="3" id="KW-1185">Reference proteome</keyword>
<organism evidence="2 3">
    <name type="scientific">Schleiferilactobacillus shenzhenensis LY-73</name>
    <dbReference type="NCBI Taxonomy" id="1231336"/>
    <lineage>
        <taxon>Bacteria</taxon>
        <taxon>Bacillati</taxon>
        <taxon>Bacillota</taxon>
        <taxon>Bacilli</taxon>
        <taxon>Lactobacillales</taxon>
        <taxon>Lactobacillaceae</taxon>
        <taxon>Schleiferilactobacillus</taxon>
    </lineage>
</organism>
<dbReference type="STRING" id="1231336.L248_1942"/>
<dbReference type="SUPFAM" id="SSF55729">
    <property type="entry name" value="Acyl-CoA N-acyltransferases (Nat)"/>
    <property type="match status" value="1"/>
</dbReference>
<gene>
    <name evidence="2" type="ORF">L248_1942</name>
</gene>
<dbReference type="GO" id="GO:0016747">
    <property type="term" value="F:acyltransferase activity, transferring groups other than amino-acyl groups"/>
    <property type="evidence" value="ECO:0007669"/>
    <property type="project" value="InterPro"/>
</dbReference>
<dbReference type="CDD" id="cd04301">
    <property type="entry name" value="NAT_SF"/>
    <property type="match status" value="1"/>
</dbReference>
<protein>
    <recommendedName>
        <fullName evidence="1">N-acetyltransferase domain-containing protein</fullName>
    </recommendedName>
</protein>
<dbReference type="InterPro" id="IPR000182">
    <property type="entry name" value="GNAT_dom"/>
</dbReference>